<dbReference type="OrthoDB" id="9799672at2"/>
<dbReference type="PANTHER" id="PTHR43167">
    <property type="entry name" value="PUTATIVE (AFU_ORTHOLOGUE AFUA_6G01830)-RELATED"/>
    <property type="match status" value="1"/>
</dbReference>
<dbReference type="PROSITE" id="PS51682">
    <property type="entry name" value="SAM_OMT_I"/>
    <property type="match status" value="1"/>
</dbReference>
<evidence type="ECO:0000256" key="2">
    <source>
        <dbReference type="ARBA" id="ARBA00022679"/>
    </source>
</evidence>
<sequence length="202" mass="21837">MGTPKYPEHAVADARAQAVLDRLRAADQAQRDAGLPQSRRTRNITAPTGSFLYATVRATGARRIFEMGSSNGYSTIWLALAARELGGWVVGSEILPERVEAANRNLAEAGLAEVAEVRAGDAAVLAADVDGPLDLVFIDAEKDDYGRLFLAVIDQVRPGGLVLTDNVVSHDCTAFQELVRSRDDVVTVTLPFERGIEFTVKR</sequence>
<dbReference type="AlphaFoldDB" id="D1C825"/>
<evidence type="ECO:0000313" key="4">
    <source>
        <dbReference type="EMBL" id="ACZ39968.1"/>
    </source>
</evidence>
<dbReference type="STRING" id="479434.Sthe_2553"/>
<dbReference type="eggNOG" id="COG4122">
    <property type="taxonomic scope" value="Bacteria"/>
</dbReference>
<dbReference type="InterPro" id="IPR002935">
    <property type="entry name" value="SAM_O-MeTrfase"/>
</dbReference>
<evidence type="ECO:0000256" key="3">
    <source>
        <dbReference type="ARBA" id="ARBA00022691"/>
    </source>
</evidence>
<reference evidence="5" key="1">
    <citation type="submission" date="2009-11" db="EMBL/GenBank/DDBJ databases">
        <title>The complete chromosome 2 of Sphaerobacter thermophilus DSM 20745.</title>
        <authorList>
            <person name="Lucas S."/>
            <person name="Copeland A."/>
            <person name="Lapidus A."/>
            <person name="Glavina del Rio T."/>
            <person name="Dalin E."/>
            <person name="Tice H."/>
            <person name="Bruce D."/>
            <person name="Goodwin L."/>
            <person name="Pitluck S."/>
            <person name="Kyrpides N."/>
            <person name="Mavromatis K."/>
            <person name="Ivanova N."/>
            <person name="Mikhailova N."/>
            <person name="LaButti K.M."/>
            <person name="Clum A."/>
            <person name="Sun H.I."/>
            <person name="Brettin T."/>
            <person name="Detter J.C."/>
            <person name="Han C."/>
            <person name="Larimer F."/>
            <person name="Land M."/>
            <person name="Hauser L."/>
            <person name="Markowitz V."/>
            <person name="Cheng J.F."/>
            <person name="Hugenholtz P."/>
            <person name="Woyke T."/>
            <person name="Wu D."/>
            <person name="Steenblock K."/>
            <person name="Schneider S."/>
            <person name="Pukall R."/>
            <person name="Goeker M."/>
            <person name="Klenk H.P."/>
            <person name="Eisen J.A."/>
        </authorList>
    </citation>
    <scope>NUCLEOTIDE SEQUENCE [LARGE SCALE GENOMIC DNA]</scope>
    <source>
        <strain evidence="5">ATCC 49802 / DSM 20745 / S 6022</strain>
    </source>
</reference>
<dbReference type="RefSeq" id="WP_012873008.1">
    <property type="nucleotide sequence ID" value="NC_013524.1"/>
</dbReference>
<evidence type="ECO:0000313" key="5">
    <source>
        <dbReference type="Proteomes" id="UP000002027"/>
    </source>
</evidence>
<proteinExistence type="predicted"/>
<dbReference type="GO" id="GO:0032259">
    <property type="term" value="P:methylation"/>
    <property type="evidence" value="ECO:0007669"/>
    <property type="project" value="UniProtKB-KW"/>
</dbReference>
<dbReference type="Pfam" id="PF01596">
    <property type="entry name" value="Methyltransf_3"/>
    <property type="match status" value="1"/>
</dbReference>
<keyword evidence="5" id="KW-1185">Reference proteome</keyword>
<dbReference type="Proteomes" id="UP000002027">
    <property type="component" value="Chromosome 2"/>
</dbReference>
<accession>D1C825</accession>
<protein>
    <submittedName>
        <fullName evidence="4">O-methyltransferase family 3</fullName>
    </submittedName>
</protein>
<dbReference type="HOGENOM" id="CLU_067676_7_1_0"/>
<dbReference type="EMBL" id="CP001824">
    <property type="protein sequence ID" value="ACZ39968.1"/>
    <property type="molecule type" value="Genomic_DNA"/>
</dbReference>
<dbReference type="PANTHER" id="PTHR43167:SF1">
    <property type="entry name" value="PUTATIVE (AFU_ORTHOLOGUE AFUA_6G01830)-RELATED"/>
    <property type="match status" value="1"/>
</dbReference>
<dbReference type="KEGG" id="sti:Sthe_2553"/>
<dbReference type="InterPro" id="IPR029063">
    <property type="entry name" value="SAM-dependent_MTases_sf"/>
</dbReference>
<dbReference type="SUPFAM" id="SSF53335">
    <property type="entry name" value="S-adenosyl-L-methionine-dependent methyltransferases"/>
    <property type="match status" value="1"/>
</dbReference>
<name>D1C825_SPHTD</name>
<dbReference type="CDD" id="cd02440">
    <property type="entry name" value="AdoMet_MTases"/>
    <property type="match status" value="1"/>
</dbReference>
<keyword evidence="3" id="KW-0949">S-adenosyl-L-methionine</keyword>
<keyword evidence="2 4" id="KW-0808">Transferase</keyword>
<gene>
    <name evidence="4" type="ordered locus">Sthe_2553</name>
</gene>
<evidence type="ECO:0000256" key="1">
    <source>
        <dbReference type="ARBA" id="ARBA00022603"/>
    </source>
</evidence>
<organism evidence="4 5">
    <name type="scientific">Sphaerobacter thermophilus (strain ATCC 49802 / DSM 20745 / KCCM 41009 / NCIMB 13125 / S 6022)</name>
    <dbReference type="NCBI Taxonomy" id="479434"/>
    <lineage>
        <taxon>Bacteria</taxon>
        <taxon>Pseudomonadati</taxon>
        <taxon>Thermomicrobiota</taxon>
        <taxon>Thermomicrobia</taxon>
        <taxon>Sphaerobacterales</taxon>
        <taxon>Sphaerobacterineae</taxon>
        <taxon>Sphaerobacteraceae</taxon>
        <taxon>Sphaerobacter</taxon>
    </lineage>
</organism>
<dbReference type="Gene3D" id="3.40.50.150">
    <property type="entry name" value="Vaccinia Virus protein VP39"/>
    <property type="match status" value="1"/>
</dbReference>
<dbReference type="GO" id="GO:0008171">
    <property type="term" value="F:O-methyltransferase activity"/>
    <property type="evidence" value="ECO:0007669"/>
    <property type="project" value="InterPro"/>
</dbReference>
<keyword evidence="1 4" id="KW-0489">Methyltransferase</keyword>
<dbReference type="InParanoid" id="D1C825"/>
<reference evidence="4 5" key="2">
    <citation type="journal article" date="2010" name="Stand. Genomic Sci.">
        <title>Complete genome sequence of Desulfohalobium retbaense type strain (HR(100)).</title>
        <authorList>
            <person name="Spring S."/>
            <person name="Nolan M."/>
            <person name="Lapidus A."/>
            <person name="Glavina Del Rio T."/>
            <person name="Copeland A."/>
            <person name="Tice H."/>
            <person name="Cheng J.F."/>
            <person name="Lucas S."/>
            <person name="Land M."/>
            <person name="Chen F."/>
            <person name="Bruce D."/>
            <person name="Goodwin L."/>
            <person name="Pitluck S."/>
            <person name="Ivanova N."/>
            <person name="Mavromatis K."/>
            <person name="Mikhailova N."/>
            <person name="Pati A."/>
            <person name="Chen A."/>
            <person name="Palaniappan K."/>
            <person name="Hauser L."/>
            <person name="Chang Y.J."/>
            <person name="Jeffries C.D."/>
            <person name="Munk C."/>
            <person name="Kiss H."/>
            <person name="Chain P."/>
            <person name="Han C."/>
            <person name="Brettin T."/>
            <person name="Detter J.C."/>
            <person name="Schuler E."/>
            <person name="Goker M."/>
            <person name="Rohde M."/>
            <person name="Bristow J."/>
            <person name="Eisen J.A."/>
            <person name="Markowitz V."/>
            <person name="Hugenholtz P."/>
            <person name="Kyrpides N.C."/>
            <person name="Klenk H.P."/>
        </authorList>
    </citation>
    <scope>NUCLEOTIDE SEQUENCE [LARGE SCALE GENOMIC DNA]</scope>
    <source>
        <strain evidence="5">ATCC 49802 / DSM 20745 / S 6022</strain>
    </source>
</reference>